<dbReference type="PANTHER" id="PTHR13608">
    <property type="entry name" value="ARMADILLO-LIKE HELICAL DOMAIN-CONTAINING PROTEIN 3"/>
    <property type="match status" value="1"/>
</dbReference>
<dbReference type="AlphaFoldDB" id="A0A0B6ZUJ8"/>
<evidence type="ECO:0000256" key="4">
    <source>
        <dbReference type="ARBA" id="ARBA00023136"/>
    </source>
</evidence>
<name>A0A0B6ZUJ8_9EUPU</name>
<dbReference type="PANTHER" id="PTHR13608:SF3">
    <property type="entry name" value="ARMADILLO-LIKE HELICAL DOMAIN-CONTAINING PROTEIN 3"/>
    <property type="match status" value="1"/>
</dbReference>
<keyword evidence="2" id="KW-0812">Transmembrane</keyword>
<dbReference type="Pfam" id="PF08427">
    <property type="entry name" value="ARMH3_C"/>
    <property type="match status" value="1"/>
</dbReference>
<dbReference type="GO" id="GO:0016020">
    <property type="term" value="C:membrane"/>
    <property type="evidence" value="ECO:0007669"/>
    <property type="project" value="UniProtKB-SubCell"/>
</dbReference>
<feature type="region of interest" description="Disordered" evidence="5">
    <location>
        <begin position="327"/>
        <end position="371"/>
    </location>
</feature>
<sequence>MSQESNPAGRERSHSILLRKSSNQKMVLKEKVVQIYEAFFHGEDPSNSNSNFWDELFLLKVNTQFIESEIDKLSGEGLLDLKDNFNLLFYRATQALKEDNNIRKINALLTLCAMVRGIFRKSQGNYGFDVINLLIGFDSAESVMQSLLESINTFLNGECPTGLKKLALKFMLVLVTATDNISQNTMLEYVLINSVFESLVQILGNRNLRPVLGQDAVLLLTLLVQYRKYESANPYVVKLSILDDELALTGYAQIVSQLLSEFNSDYVNQCEEPSSGWLSTLASVVGSMFVAEEKKMELMRANDSLLLALYEAIHLNRNFITALTHSHTPTSATTPPSSPVISSPPMEPEGSASSSPTQDRPASPTVLPPANVTQPTNLVVTFLQYSSIVTQETKDPTRYNNAKLCLIILTCIAEDQYANSIMHDANMAFRVHLHKMPMRHRKARTEAIPPSRPLVCSLLDLMVEFILSHLMKTFPMELYVRSLGIIHRVLCYQKKLRVRIQYPWKHLWTAIIHLLKFLQSHESQLVKKHNIFHLASKVVNIFNLFVTYGDTFLPNPTSYDELYYEIIRMHQIFDNIYSMALRYTTTDSEYKESAAKLTNHLVNIRAIINHFSPKLDAWAAANHLSSLTEEQVLEVVRGNYDTLTLKLQDSLDQFERYSEKPRETPFFTNQVRTIMLDVRKLVSNLNAYQHDALQELSAIS</sequence>
<evidence type="ECO:0000256" key="1">
    <source>
        <dbReference type="ARBA" id="ARBA00004370"/>
    </source>
</evidence>
<accession>A0A0B6ZUJ8</accession>
<feature type="compositionally biased region" description="Polar residues" evidence="5">
    <location>
        <begin position="351"/>
        <end position="360"/>
    </location>
</feature>
<dbReference type="EMBL" id="HACG01025449">
    <property type="protein sequence ID" value="CEK72314.1"/>
    <property type="molecule type" value="Transcribed_RNA"/>
</dbReference>
<dbReference type="InterPro" id="IPR013636">
    <property type="entry name" value="ARMH3_C"/>
</dbReference>
<gene>
    <name evidence="7" type="primary">ORF81892</name>
</gene>
<comment type="subcellular location">
    <subcellularLocation>
        <location evidence="1">Membrane</location>
    </subcellularLocation>
</comment>
<reference evidence="7" key="1">
    <citation type="submission" date="2014-12" db="EMBL/GenBank/DDBJ databases">
        <title>Insight into the proteome of Arion vulgaris.</title>
        <authorList>
            <person name="Aradska J."/>
            <person name="Bulat T."/>
            <person name="Smidak R."/>
            <person name="Sarate P."/>
            <person name="Gangsoo J."/>
            <person name="Sialana F."/>
            <person name="Bilban M."/>
            <person name="Lubec G."/>
        </authorList>
    </citation>
    <scope>NUCLEOTIDE SEQUENCE</scope>
    <source>
        <tissue evidence="7">Skin</tissue>
    </source>
</reference>
<dbReference type="InterPro" id="IPR039868">
    <property type="entry name" value="ARMD3-like"/>
</dbReference>
<evidence type="ECO:0000256" key="2">
    <source>
        <dbReference type="ARBA" id="ARBA00022692"/>
    </source>
</evidence>
<dbReference type="SMART" id="SM01158">
    <property type="entry name" value="DUF1741"/>
    <property type="match status" value="1"/>
</dbReference>
<feature type="compositionally biased region" description="Low complexity" evidence="5">
    <location>
        <begin position="327"/>
        <end position="344"/>
    </location>
</feature>
<proteinExistence type="predicted"/>
<dbReference type="GO" id="GO:0005829">
    <property type="term" value="C:cytosol"/>
    <property type="evidence" value="ECO:0007669"/>
    <property type="project" value="TreeGrafter"/>
</dbReference>
<evidence type="ECO:0000256" key="3">
    <source>
        <dbReference type="ARBA" id="ARBA00022989"/>
    </source>
</evidence>
<evidence type="ECO:0000259" key="6">
    <source>
        <dbReference type="SMART" id="SM01158"/>
    </source>
</evidence>
<feature type="domain" description="Armadillo-like helical" evidence="6">
    <location>
        <begin position="446"/>
        <end position="682"/>
    </location>
</feature>
<keyword evidence="3" id="KW-1133">Transmembrane helix</keyword>
<organism evidence="7">
    <name type="scientific">Arion vulgaris</name>
    <dbReference type="NCBI Taxonomy" id="1028688"/>
    <lineage>
        <taxon>Eukaryota</taxon>
        <taxon>Metazoa</taxon>
        <taxon>Spiralia</taxon>
        <taxon>Lophotrochozoa</taxon>
        <taxon>Mollusca</taxon>
        <taxon>Gastropoda</taxon>
        <taxon>Heterobranchia</taxon>
        <taxon>Euthyneura</taxon>
        <taxon>Panpulmonata</taxon>
        <taxon>Eupulmonata</taxon>
        <taxon>Stylommatophora</taxon>
        <taxon>Helicina</taxon>
        <taxon>Arionoidea</taxon>
        <taxon>Arionidae</taxon>
        <taxon>Arion</taxon>
    </lineage>
</organism>
<keyword evidence="4" id="KW-0472">Membrane</keyword>
<protein>
    <recommendedName>
        <fullName evidence="6">Armadillo-like helical domain-containing protein</fullName>
    </recommendedName>
</protein>
<evidence type="ECO:0000313" key="7">
    <source>
        <dbReference type="EMBL" id="CEK72314.1"/>
    </source>
</evidence>
<evidence type="ECO:0000256" key="5">
    <source>
        <dbReference type="SAM" id="MobiDB-lite"/>
    </source>
</evidence>